<dbReference type="InterPro" id="IPR042099">
    <property type="entry name" value="ANL_N_sf"/>
</dbReference>
<dbReference type="AlphaFoldDB" id="M0B8D1"/>
<protein>
    <recommendedName>
        <fullName evidence="4">AMP-dependent synthetase and ligase</fullName>
    </recommendedName>
</protein>
<keyword evidence="3" id="KW-1185">Reference proteome</keyword>
<feature type="compositionally biased region" description="Low complexity" evidence="1">
    <location>
        <begin position="225"/>
        <end position="235"/>
    </location>
</feature>
<comment type="caution">
    <text evidence="2">The sequence shown here is derived from an EMBL/GenBank/DDBJ whole genome shotgun (WGS) entry which is preliminary data.</text>
</comment>
<evidence type="ECO:0008006" key="4">
    <source>
        <dbReference type="Google" id="ProtNLM"/>
    </source>
</evidence>
<evidence type="ECO:0000256" key="1">
    <source>
        <dbReference type="SAM" id="MobiDB-lite"/>
    </source>
</evidence>
<gene>
    <name evidence="2" type="ORF">C479_15372</name>
</gene>
<organism evidence="2 3">
    <name type="scientific">Halovivax asiaticus JCM 14624</name>
    <dbReference type="NCBI Taxonomy" id="1227490"/>
    <lineage>
        <taxon>Archaea</taxon>
        <taxon>Methanobacteriati</taxon>
        <taxon>Methanobacteriota</taxon>
        <taxon>Stenosarchaea group</taxon>
        <taxon>Halobacteria</taxon>
        <taxon>Halobacteriales</taxon>
        <taxon>Natrialbaceae</taxon>
        <taxon>Halovivax</taxon>
    </lineage>
</organism>
<dbReference type="Gene3D" id="3.40.50.12780">
    <property type="entry name" value="N-terminal domain of ligase-like"/>
    <property type="match status" value="1"/>
</dbReference>
<reference evidence="2 3" key="1">
    <citation type="journal article" date="2014" name="PLoS Genet.">
        <title>Phylogenetically driven sequencing of extremely halophilic archaea reveals strategies for static and dynamic osmo-response.</title>
        <authorList>
            <person name="Becker E.A."/>
            <person name="Seitzer P.M."/>
            <person name="Tritt A."/>
            <person name="Larsen D."/>
            <person name="Krusor M."/>
            <person name="Yao A.I."/>
            <person name="Wu D."/>
            <person name="Madern D."/>
            <person name="Eisen J.A."/>
            <person name="Darling A.E."/>
            <person name="Facciotti M.T."/>
        </authorList>
    </citation>
    <scope>NUCLEOTIDE SEQUENCE [LARGE SCALE GENOMIC DNA]</scope>
    <source>
        <strain evidence="2 3">JCM 14624</strain>
    </source>
</reference>
<dbReference type="STRING" id="1227490.C479_15372"/>
<dbReference type="Proteomes" id="UP000011560">
    <property type="component" value="Unassembled WGS sequence"/>
</dbReference>
<name>M0B8D1_9EURY</name>
<dbReference type="SUPFAM" id="SSF56801">
    <property type="entry name" value="Acetyl-CoA synthetase-like"/>
    <property type="match status" value="1"/>
</dbReference>
<feature type="region of interest" description="Disordered" evidence="1">
    <location>
        <begin position="225"/>
        <end position="263"/>
    </location>
</feature>
<feature type="compositionally biased region" description="Acidic residues" evidence="1">
    <location>
        <begin position="242"/>
        <end position="251"/>
    </location>
</feature>
<dbReference type="OrthoDB" id="205088at2157"/>
<proteinExistence type="predicted"/>
<evidence type="ECO:0000313" key="3">
    <source>
        <dbReference type="Proteomes" id="UP000011560"/>
    </source>
</evidence>
<accession>M0B8D1</accession>
<evidence type="ECO:0000313" key="2">
    <source>
        <dbReference type="EMBL" id="ELZ07176.1"/>
    </source>
</evidence>
<sequence length="281" mass="29211">METVADYLTRDRRSDRPALVDSTGRTYDAHWVCTSAWKAGNFLRHTGVRRGVTVGVVGDGPLAVLSFLGTALLSGRTWFDPPSTAIDAASSAASDAESLRTIVAPATQLEDVEADPSTQLVCYGGEPPAPGVHHLDAGLWSENPSFPPVDIDPETPLLAVTDGDGTRHGSISHATALAEARRIAGTFDIEAGTRVVVDRAFDDPRTVVAGVLAPLVADGVTVLTGGTGGRTQSQTPESSLDGGEDGAESTEPEGALFVTDADATSVPERRLPLSAVELDVS</sequence>
<dbReference type="EMBL" id="AOIQ01000023">
    <property type="protein sequence ID" value="ELZ07176.1"/>
    <property type="molecule type" value="Genomic_DNA"/>
</dbReference>
<dbReference type="RefSeq" id="WP_007704585.1">
    <property type="nucleotide sequence ID" value="NZ_AOIQ01000023.1"/>
</dbReference>